<organism evidence="3 4">
    <name type="scientific">Sphingomonas lacunae</name>
    <dbReference type="NCBI Taxonomy" id="2698828"/>
    <lineage>
        <taxon>Bacteria</taxon>
        <taxon>Pseudomonadati</taxon>
        <taxon>Pseudomonadota</taxon>
        <taxon>Alphaproteobacteria</taxon>
        <taxon>Sphingomonadales</taxon>
        <taxon>Sphingomonadaceae</taxon>
        <taxon>Sphingomonas</taxon>
    </lineage>
</organism>
<feature type="domain" description="UspA" evidence="2">
    <location>
        <begin position="151"/>
        <end position="267"/>
    </location>
</feature>
<reference evidence="3 4" key="1">
    <citation type="submission" date="2020-01" db="EMBL/GenBank/DDBJ databases">
        <title>Sphingomonas sp. strain CSW-10.</title>
        <authorList>
            <person name="Chen W.-M."/>
        </authorList>
    </citation>
    <scope>NUCLEOTIDE SEQUENCE [LARGE SCALE GENOMIC DNA]</scope>
    <source>
        <strain evidence="3 4">CSW-10</strain>
    </source>
</reference>
<dbReference type="EMBL" id="CP053015">
    <property type="protein sequence ID" value="QJQ32012.1"/>
    <property type="molecule type" value="Genomic_DNA"/>
</dbReference>
<evidence type="ECO:0000313" key="4">
    <source>
        <dbReference type="Proteomes" id="UP000503018"/>
    </source>
</evidence>
<dbReference type="PRINTS" id="PR01438">
    <property type="entry name" value="UNVRSLSTRESS"/>
</dbReference>
<dbReference type="Gene3D" id="3.40.50.12370">
    <property type="match status" value="1"/>
</dbReference>
<accession>A0A6M4AUN1</accession>
<gene>
    <name evidence="3" type="ORF">GV829_05710</name>
</gene>
<name>A0A6M4AUN1_9SPHN</name>
<dbReference type="AlphaFoldDB" id="A0A6M4AUN1"/>
<dbReference type="InterPro" id="IPR006016">
    <property type="entry name" value="UspA"/>
</dbReference>
<dbReference type="Proteomes" id="UP000503018">
    <property type="component" value="Chromosome"/>
</dbReference>
<dbReference type="PANTHER" id="PTHR46268">
    <property type="entry name" value="STRESS RESPONSE PROTEIN NHAX"/>
    <property type="match status" value="1"/>
</dbReference>
<protein>
    <submittedName>
        <fullName evidence="3">Universal stress protein</fullName>
    </submittedName>
</protein>
<sequence>MRSILVHADGHNANEGRLQSALDLCRAVQGHVTLHINTPLQRFVAMDPFGGVFLSADAIADAQAHDAQLVDRFAERLGHEDVSWNIETSSGELVDGLTSSARLADLIIVSLPATGETSAGTAAPVGGIAVSARCPVLALPAAAARFPVEGKVMVCWDGGHESANALRAAIPLLALASRVDVVTVTEKSDGFPSTQALRYLSNYGIHAELHERERQQLSIEEVLDNAAAELGSDWLVLGAYGHSRLRETLFGGVTRFFIESGNRPLLLAH</sequence>
<dbReference type="InterPro" id="IPR006015">
    <property type="entry name" value="Universal_stress_UspA"/>
</dbReference>
<dbReference type="PANTHER" id="PTHR46268:SF15">
    <property type="entry name" value="UNIVERSAL STRESS PROTEIN HP_0031"/>
    <property type="match status" value="1"/>
</dbReference>
<dbReference type="RefSeq" id="WP_169944777.1">
    <property type="nucleotide sequence ID" value="NZ_CP053015.1"/>
</dbReference>
<evidence type="ECO:0000259" key="2">
    <source>
        <dbReference type="Pfam" id="PF00582"/>
    </source>
</evidence>
<comment type="similarity">
    <text evidence="1">Belongs to the universal stress protein A family.</text>
</comment>
<dbReference type="CDD" id="cd00293">
    <property type="entry name" value="USP-like"/>
    <property type="match status" value="1"/>
</dbReference>
<dbReference type="Pfam" id="PF00582">
    <property type="entry name" value="Usp"/>
    <property type="match status" value="1"/>
</dbReference>
<proteinExistence type="inferred from homology"/>
<dbReference type="SUPFAM" id="SSF52402">
    <property type="entry name" value="Adenine nucleotide alpha hydrolases-like"/>
    <property type="match status" value="2"/>
</dbReference>
<evidence type="ECO:0000313" key="3">
    <source>
        <dbReference type="EMBL" id="QJQ32012.1"/>
    </source>
</evidence>
<dbReference type="KEGG" id="slan:GV829_05710"/>
<keyword evidence="4" id="KW-1185">Reference proteome</keyword>
<evidence type="ECO:0000256" key="1">
    <source>
        <dbReference type="ARBA" id="ARBA00008791"/>
    </source>
</evidence>